<name>A0A8S9MLF4_BRACR</name>
<dbReference type="PANTHER" id="PTHR34119">
    <property type="entry name" value="HYDROXYPROLINE-RICH GLYCOPROTEIN-LIKE"/>
    <property type="match status" value="1"/>
</dbReference>
<dbReference type="Gene3D" id="1.20.1270.60">
    <property type="entry name" value="Arfaptin homology (AH) domain/BAR domain"/>
    <property type="match status" value="1"/>
</dbReference>
<dbReference type="EMBL" id="QGKW02000007">
    <property type="protein sequence ID" value="KAF2619307.1"/>
    <property type="molecule type" value="Genomic_DNA"/>
</dbReference>
<dbReference type="PANTHER" id="PTHR34119:SF9">
    <property type="entry name" value="HYDROXYPROLINE-RICH GLYCOPROTEIN FAMILY PROTEIN"/>
    <property type="match status" value="1"/>
</dbReference>
<dbReference type="InterPro" id="IPR037488">
    <property type="entry name" value="At2g33490-like"/>
</dbReference>
<dbReference type="InterPro" id="IPR027267">
    <property type="entry name" value="AH/BAR_dom_sf"/>
</dbReference>
<feature type="region of interest" description="Disordered" evidence="1">
    <location>
        <begin position="370"/>
        <end position="472"/>
    </location>
</feature>
<dbReference type="CDD" id="cd07307">
    <property type="entry name" value="BAR"/>
    <property type="match status" value="1"/>
</dbReference>
<feature type="non-terminal residue" evidence="2">
    <location>
        <position position="1"/>
    </location>
</feature>
<feature type="compositionally biased region" description="Polar residues" evidence="1">
    <location>
        <begin position="397"/>
        <end position="409"/>
    </location>
</feature>
<feature type="compositionally biased region" description="Low complexity" evidence="1">
    <location>
        <begin position="425"/>
        <end position="434"/>
    </location>
</feature>
<accession>A0A8S9MLF4</accession>
<dbReference type="Proteomes" id="UP000712281">
    <property type="component" value="Unassembled WGS sequence"/>
</dbReference>
<feature type="compositionally biased region" description="Basic and acidic residues" evidence="1">
    <location>
        <begin position="300"/>
        <end position="311"/>
    </location>
</feature>
<gene>
    <name evidence="2" type="ORF">F2Q68_00041180</name>
</gene>
<protein>
    <recommendedName>
        <fullName evidence="4">BAR domain-containing protein</fullName>
    </recommendedName>
</protein>
<feature type="compositionally biased region" description="Pro residues" evidence="1">
    <location>
        <begin position="452"/>
        <end position="461"/>
    </location>
</feature>
<dbReference type="AlphaFoldDB" id="A0A8S9MLF4"/>
<proteinExistence type="predicted"/>
<evidence type="ECO:0000256" key="1">
    <source>
        <dbReference type="SAM" id="MobiDB-lite"/>
    </source>
</evidence>
<feature type="region of interest" description="Disordered" evidence="1">
    <location>
        <begin position="151"/>
        <end position="170"/>
    </location>
</feature>
<sequence>MKASMGMLRRLTSHKVDAKEKGELVATAQIEELDRAGKDMQDMRECYDRLLAAAAATANSAYEFSESLGEMGSCLEQIAPHNDEESSRILFMCGKVQFEIQKLLDTYRSHIFKTITSPSEALLKDLRTVEDMKQQCDEKRNVFEMSLVKDKGRSKGSKGERHIPHDSRPAYNEFHDEATMCIFRLKSLKEGQARSLLTQAVRHHTAQMRLFYTGMKSLEAVERHVRVASEKQHIDCDLSVHEIEVEASEDDDDDGDGDGQDINREGELGFANRANEQRVEAASLSTRDHRMTSHSAPLFPEKKPDLSERLRQTNPSSNAYVLPTPSDSRYSKQALNPKPANQSAGNIWHSSPLEPIKSVKDAENNSLYARLPRPSTTDAHQHHQQHVRHAFSGPIKPSSTKPATTTDVSSGVLRPLPTPPPLPQPHLHSSVSPTASPPPASPRPNELHELPRPPGHFAPPPRRAKSPSLVGHSAPLTGWNQERHSTVTFAPPSTSNIVASPLPVPPLVVPRSYSIPSRNHITVAQRAVEGNEDRVASPPLTPLSLSRPLESRGVAQTSQIRGKTIVSNAIYSSRRADRTVKLRFDQNAGCRESEIAISEYSQYALLRHGMSILIHVPVEMAGKGDDPFGSALFPE</sequence>
<organism evidence="2 3">
    <name type="scientific">Brassica cretica</name>
    <name type="common">Mustard</name>
    <dbReference type="NCBI Taxonomy" id="69181"/>
    <lineage>
        <taxon>Eukaryota</taxon>
        <taxon>Viridiplantae</taxon>
        <taxon>Streptophyta</taxon>
        <taxon>Embryophyta</taxon>
        <taxon>Tracheophyta</taxon>
        <taxon>Spermatophyta</taxon>
        <taxon>Magnoliopsida</taxon>
        <taxon>eudicotyledons</taxon>
        <taxon>Gunneridae</taxon>
        <taxon>Pentapetalae</taxon>
        <taxon>rosids</taxon>
        <taxon>malvids</taxon>
        <taxon>Brassicales</taxon>
        <taxon>Brassicaceae</taxon>
        <taxon>Brassiceae</taxon>
        <taxon>Brassica</taxon>
    </lineage>
</organism>
<evidence type="ECO:0000313" key="2">
    <source>
        <dbReference type="EMBL" id="KAF2619307.1"/>
    </source>
</evidence>
<feature type="compositionally biased region" description="Polar residues" evidence="1">
    <location>
        <begin position="312"/>
        <end position="349"/>
    </location>
</feature>
<evidence type="ECO:0000313" key="3">
    <source>
        <dbReference type="Proteomes" id="UP000712281"/>
    </source>
</evidence>
<evidence type="ECO:0008006" key="4">
    <source>
        <dbReference type="Google" id="ProtNLM"/>
    </source>
</evidence>
<feature type="compositionally biased region" description="Acidic residues" evidence="1">
    <location>
        <begin position="247"/>
        <end position="259"/>
    </location>
</feature>
<feature type="region of interest" description="Disordered" evidence="1">
    <location>
        <begin position="247"/>
        <end position="351"/>
    </location>
</feature>
<comment type="caution">
    <text evidence="2">The sequence shown here is derived from an EMBL/GenBank/DDBJ whole genome shotgun (WGS) entry which is preliminary data.</text>
</comment>
<dbReference type="SUPFAM" id="SSF103657">
    <property type="entry name" value="BAR/IMD domain-like"/>
    <property type="match status" value="1"/>
</dbReference>
<reference evidence="2" key="1">
    <citation type="submission" date="2019-12" db="EMBL/GenBank/DDBJ databases">
        <title>Genome sequencing and annotation of Brassica cretica.</title>
        <authorList>
            <person name="Studholme D.J."/>
            <person name="Sarris P.F."/>
        </authorList>
    </citation>
    <scope>NUCLEOTIDE SEQUENCE</scope>
    <source>
        <strain evidence="2">PFS-001/15</strain>
        <tissue evidence="2">Leaf</tissue>
    </source>
</reference>